<dbReference type="GO" id="GO:0060090">
    <property type="term" value="F:molecular adaptor activity"/>
    <property type="evidence" value="ECO:0007669"/>
    <property type="project" value="TreeGrafter"/>
</dbReference>
<comment type="similarity">
    <text evidence="1">Belongs to the ATG11 family.</text>
</comment>
<keyword evidence="1" id="KW-0472">Membrane</keyword>
<gene>
    <name evidence="3" type="ORF">GLOTRDRAFT_80285</name>
</gene>
<dbReference type="GO" id="GO:0015031">
    <property type="term" value="P:protein transport"/>
    <property type="evidence" value="ECO:0007669"/>
    <property type="project" value="UniProtKB-KW"/>
</dbReference>
<dbReference type="KEGG" id="gtr:GLOTRDRAFT_80285"/>
<dbReference type="Proteomes" id="UP000030669">
    <property type="component" value="Unassembled WGS sequence"/>
</dbReference>
<dbReference type="OrthoDB" id="447953at2759"/>
<dbReference type="InterPro" id="IPR040040">
    <property type="entry name" value="ATG11"/>
</dbReference>
<dbReference type="GO" id="GO:0061709">
    <property type="term" value="P:reticulophagy"/>
    <property type="evidence" value="ECO:0007669"/>
    <property type="project" value="TreeGrafter"/>
</dbReference>
<keyword evidence="1" id="KW-0813">Transport</keyword>
<dbReference type="GO" id="GO:0005774">
    <property type="term" value="C:vacuolar membrane"/>
    <property type="evidence" value="ECO:0007669"/>
    <property type="project" value="UniProtKB-SubCell"/>
</dbReference>
<keyword evidence="1" id="KW-0653">Protein transport</keyword>
<comment type="function">
    <text evidence="1">Involved in cytoplasm to vacuole transport (Cvt), pexophagy, mitophagy and nucleophagy. Recruits mitochondria for their selective degradation via autophagy (mitophagy) during starvation. Works as scaffold proteins that recruit ATG proteins to the pre-autophagosome (PAS), the site of vesicle/autophagosome formation. Required for the Cvt vesicles completion.</text>
</comment>
<evidence type="ECO:0000256" key="2">
    <source>
        <dbReference type="SAM" id="Coils"/>
    </source>
</evidence>
<keyword evidence="4" id="KW-1185">Reference proteome</keyword>
<dbReference type="GO" id="GO:0034727">
    <property type="term" value="P:piecemeal microautophagy of the nucleus"/>
    <property type="evidence" value="ECO:0007669"/>
    <property type="project" value="TreeGrafter"/>
</dbReference>
<dbReference type="AlphaFoldDB" id="S7RD35"/>
<dbReference type="GO" id="GO:0000045">
    <property type="term" value="P:autophagosome assembly"/>
    <property type="evidence" value="ECO:0007669"/>
    <property type="project" value="UniProtKB-UniRule"/>
</dbReference>
<proteinExistence type="inferred from homology"/>
<comment type="subunit">
    <text evidence="1">Homodimer.</text>
</comment>
<feature type="coiled-coil region" evidence="2">
    <location>
        <begin position="42"/>
        <end position="69"/>
    </location>
</feature>
<dbReference type="GO" id="GO:1990316">
    <property type="term" value="C:Atg1/ULK1 kinase complex"/>
    <property type="evidence" value="ECO:0007669"/>
    <property type="project" value="TreeGrafter"/>
</dbReference>
<keyword evidence="2" id="KW-0175">Coiled coil</keyword>
<dbReference type="RefSeq" id="XP_007869307.1">
    <property type="nucleotide sequence ID" value="XM_007871116.1"/>
</dbReference>
<comment type="subcellular location">
    <subcellularLocation>
        <location evidence="1">Preautophagosomal structure membrane</location>
        <topology evidence="1">Peripheral membrane protein</topology>
    </subcellularLocation>
    <subcellularLocation>
        <location evidence="1">Vacuole membrane</location>
        <topology evidence="1">Peripheral membrane protein</topology>
    </subcellularLocation>
    <text evidence="1">During pexophagy, accumulates in the vacuolar membrane region, where the peroxisomes contact the vacuole.</text>
</comment>
<dbReference type="eggNOG" id="ENOG502QVZE">
    <property type="taxonomic scope" value="Eukaryota"/>
</dbReference>
<dbReference type="GO" id="GO:0034045">
    <property type="term" value="C:phagophore assembly site membrane"/>
    <property type="evidence" value="ECO:0007669"/>
    <property type="project" value="UniProtKB-SubCell"/>
</dbReference>
<reference evidence="3 4" key="1">
    <citation type="journal article" date="2012" name="Science">
        <title>The Paleozoic origin of enzymatic lignin decomposition reconstructed from 31 fungal genomes.</title>
        <authorList>
            <person name="Floudas D."/>
            <person name="Binder M."/>
            <person name="Riley R."/>
            <person name="Barry K."/>
            <person name="Blanchette R.A."/>
            <person name="Henrissat B."/>
            <person name="Martinez A.T."/>
            <person name="Otillar R."/>
            <person name="Spatafora J.W."/>
            <person name="Yadav J.S."/>
            <person name="Aerts A."/>
            <person name="Benoit I."/>
            <person name="Boyd A."/>
            <person name="Carlson A."/>
            <person name="Copeland A."/>
            <person name="Coutinho P.M."/>
            <person name="de Vries R.P."/>
            <person name="Ferreira P."/>
            <person name="Findley K."/>
            <person name="Foster B."/>
            <person name="Gaskell J."/>
            <person name="Glotzer D."/>
            <person name="Gorecki P."/>
            <person name="Heitman J."/>
            <person name="Hesse C."/>
            <person name="Hori C."/>
            <person name="Igarashi K."/>
            <person name="Jurgens J.A."/>
            <person name="Kallen N."/>
            <person name="Kersten P."/>
            <person name="Kohler A."/>
            <person name="Kuees U."/>
            <person name="Kumar T.K.A."/>
            <person name="Kuo A."/>
            <person name="LaButti K."/>
            <person name="Larrondo L.F."/>
            <person name="Lindquist E."/>
            <person name="Ling A."/>
            <person name="Lombard V."/>
            <person name="Lucas S."/>
            <person name="Lundell T."/>
            <person name="Martin R."/>
            <person name="McLaughlin D.J."/>
            <person name="Morgenstern I."/>
            <person name="Morin E."/>
            <person name="Murat C."/>
            <person name="Nagy L.G."/>
            <person name="Nolan M."/>
            <person name="Ohm R.A."/>
            <person name="Patyshakuliyeva A."/>
            <person name="Rokas A."/>
            <person name="Ruiz-Duenas F.J."/>
            <person name="Sabat G."/>
            <person name="Salamov A."/>
            <person name="Samejima M."/>
            <person name="Schmutz J."/>
            <person name="Slot J.C."/>
            <person name="St John F."/>
            <person name="Stenlid J."/>
            <person name="Sun H."/>
            <person name="Sun S."/>
            <person name="Syed K."/>
            <person name="Tsang A."/>
            <person name="Wiebenga A."/>
            <person name="Young D."/>
            <person name="Pisabarro A."/>
            <person name="Eastwood D.C."/>
            <person name="Martin F."/>
            <person name="Cullen D."/>
            <person name="Grigoriev I.V."/>
            <person name="Hibbett D.S."/>
        </authorList>
    </citation>
    <scope>NUCLEOTIDE SEQUENCE [LARGE SCALE GENOMIC DNA]</scope>
    <source>
        <strain evidence="3 4">ATCC 11539</strain>
    </source>
</reference>
<dbReference type="STRING" id="670483.S7RD35"/>
<feature type="non-terminal residue" evidence="3">
    <location>
        <position position="172"/>
    </location>
</feature>
<dbReference type="GO" id="GO:0034517">
    <property type="term" value="P:ribophagy"/>
    <property type="evidence" value="ECO:0007669"/>
    <property type="project" value="TreeGrafter"/>
</dbReference>
<dbReference type="PANTHER" id="PTHR13222">
    <property type="entry name" value="RB1-INDUCIBLE COILED-COIL"/>
    <property type="match status" value="1"/>
</dbReference>
<protein>
    <recommendedName>
        <fullName evidence="1">Autophagy-related protein 11</fullName>
    </recommendedName>
</protein>
<dbReference type="PANTHER" id="PTHR13222:SF1">
    <property type="entry name" value="RB1-INDUCIBLE COILED-COIL PROTEIN 1"/>
    <property type="match status" value="1"/>
</dbReference>
<organism evidence="3 4">
    <name type="scientific">Gloeophyllum trabeum (strain ATCC 11539 / FP-39264 / Madison 617)</name>
    <name type="common">Brown rot fungus</name>
    <dbReference type="NCBI Taxonomy" id="670483"/>
    <lineage>
        <taxon>Eukaryota</taxon>
        <taxon>Fungi</taxon>
        <taxon>Dikarya</taxon>
        <taxon>Basidiomycota</taxon>
        <taxon>Agaricomycotina</taxon>
        <taxon>Agaricomycetes</taxon>
        <taxon>Gloeophyllales</taxon>
        <taxon>Gloeophyllaceae</taxon>
        <taxon>Gloeophyllum</taxon>
    </lineage>
</organism>
<dbReference type="GeneID" id="19308962"/>
<evidence type="ECO:0000256" key="1">
    <source>
        <dbReference type="RuleBase" id="RU367075"/>
    </source>
</evidence>
<dbReference type="HOGENOM" id="CLU_1558968_0_0_1"/>
<name>S7RD35_GLOTA</name>
<keyword evidence="1" id="KW-0926">Vacuole</keyword>
<evidence type="ECO:0000313" key="3">
    <source>
        <dbReference type="EMBL" id="EPQ52115.1"/>
    </source>
</evidence>
<evidence type="ECO:0000313" key="4">
    <source>
        <dbReference type="Proteomes" id="UP000030669"/>
    </source>
</evidence>
<dbReference type="EMBL" id="KB469308">
    <property type="protein sequence ID" value="EPQ52115.1"/>
    <property type="molecule type" value="Genomic_DNA"/>
</dbReference>
<keyword evidence="1" id="KW-0072">Autophagy</keyword>
<dbReference type="GO" id="GO:1903599">
    <property type="term" value="P:positive regulation of autophagy of mitochondrion"/>
    <property type="evidence" value="ECO:0007669"/>
    <property type="project" value="UniProtKB-UniRule"/>
</dbReference>
<sequence length="172" mass="19213">MVSRVQVHVEFLSPGVRRAIESGERRRTLGDYVASKKMQQVAETCRRTHEDLQSRFEQAQAAMTRLQQGADDVRAFVTDMSLLDNAESSSRAAQDIFDKITDAAAALESPASNQERLVQELRQLDARLRDQVVALTSFKNTHTATCIRALRRISTLNNDLVQLPATLTSLQA</sequence>
<accession>S7RD35</accession>
<dbReference type="GO" id="GO:0019901">
    <property type="term" value="F:protein kinase binding"/>
    <property type="evidence" value="ECO:0007669"/>
    <property type="project" value="TreeGrafter"/>
</dbReference>
<dbReference type="GO" id="GO:0000422">
    <property type="term" value="P:autophagy of mitochondrion"/>
    <property type="evidence" value="ECO:0007669"/>
    <property type="project" value="TreeGrafter"/>
</dbReference>